<gene>
    <name evidence="6" type="ORF">CLEP1334_LOCUS22524</name>
</gene>
<dbReference type="InterPro" id="IPR007271">
    <property type="entry name" value="Nuc_sug_transpt"/>
</dbReference>
<dbReference type="AlphaFoldDB" id="A0A7S0JCZ0"/>
<evidence type="ECO:0000256" key="2">
    <source>
        <dbReference type="ARBA" id="ARBA00022692"/>
    </source>
</evidence>
<keyword evidence="3 5" id="KW-1133">Transmembrane helix</keyword>
<evidence type="ECO:0000256" key="4">
    <source>
        <dbReference type="ARBA" id="ARBA00023136"/>
    </source>
</evidence>
<keyword evidence="2 5" id="KW-0812">Transmembrane</keyword>
<evidence type="ECO:0000256" key="5">
    <source>
        <dbReference type="SAM" id="Phobius"/>
    </source>
</evidence>
<feature type="transmembrane region" description="Helical" evidence="5">
    <location>
        <begin position="247"/>
        <end position="266"/>
    </location>
</feature>
<feature type="transmembrane region" description="Helical" evidence="5">
    <location>
        <begin position="299"/>
        <end position="320"/>
    </location>
</feature>
<dbReference type="SUPFAM" id="SSF103481">
    <property type="entry name" value="Multidrug resistance efflux transporter EmrE"/>
    <property type="match status" value="2"/>
</dbReference>
<feature type="transmembrane region" description="Helical" evidence="5">
    <location>
        <begin position="12"/>
        <end position="33"/>
    </location>
</feature>
<dbReference type="GO" id="GO:0015165">
    <property type="term" value="F:pyrimidine nucleotide-sugar transmembrane transporter activity"/>
    <property type="evidence" value="ECO:0007669"/>
    <property type="project" value="InterPro"/>
</dbReference>
<comment type="subcellular location">
    <subcellularLocation>
        <location evidence="1">Membrane</location>
        <topology evidence="1">Multi-pass membrane protein</topology>
    </subcellularLocation>
</comment>
<evidence type="ECO:0000313" key="6">
    <source>
        <dbReference type="EMBL" id="CAD8547234.1"/>
    </source>
</evidence>
<evidence type="ECO:0000256" key="3">
    <source>
        <dbReference type="ARBA" id="ARBA00022989"/>
    </source>
</evidence>
<evidence type="ECO:0000256" key="1">
    <source>
        <dbReference type="ARBA" id="ARBA00004141"/>
    </source>
</evidence>
<dbReference type="PANTHER" id="PTHR10231">
    <property type="entry name" value="NUCLEOTIDE-SUGAR TRANSMEMBRANE TRANSPORTER"/>
    <property type="match status" value="1"/>
</dbReference>
<sequence length="341" mass="37306">MALLGLDTPIKQGVFGTYITLWVTCHMLVYASRQSGAPAYNATSVVLLTELIKLVMALTLYRLNDGNCSLLFRQISGSKQLLLRYLIPAQLYCVYNNLVYLNLEVFDPGTYNVLLQLRIVMTGVLYQMLFSRQLNRNQWRAILLIAAGCIVKESSKFSQGDRQMQANVFAWALLLVQMLCSVFAGVYNEHLLKGFSGSAGQPIVSTNLQNAYMYFNSALCNAAVLVYQGQLGAAVAPANLQTVFTPTILLVMAIMSTVGMVTGFFLKHLDSVLKAIASALEVVLTAALSWLFFDTPLNTRALVAVACVGGGVALYARPLIDTEVRYKPLRTTVAPSAESEA</sequence>
<dbReference type="GO" id="GO:0000139">
    <property type="term" value="C:Golgi membrane"/>
    <property type="evidence" value="ECO:0007669"/>
    <property type="project" value="InterPro"/>
</dbReference>
<feature type="transmembrane region" description="Helical" evidence="5">
    <location>
        <begin position="113"/>
        <end position="130"/>
    </location>
</feature>
<feature type="transmembrane region" description="Helical" evidence="5">
    <location>
        <begin position="82"/>
        <end position="101"/>
    </location>
</feature>
<feature type="transmembrane region" description="Helical" evidence="5">
    <location>
        <begin position="168"/>
        <end position="187"/>
    </location>
</feature>
<proteinExistence type="predicted"/>
<protein>
    <submittedName>
        <fullName evidence="6">Uncharacterized protein</fullName>
    </submittedName>
</protein>
<keyword evidence="4 5" id="KW-0472">Membrane</keyword>
<reference evidence="6" key="1">
    <citation type="submission" date="2021-01" db="EMBL/GenBank/DDBJ databases">
        <authorList>
            <person name="Corre E."/>
            <person name="Pelletier E."/>
            <person name="Niang G."/>
            <person name="Scheremetjew M."/>
            <person name="Finn R."/>
            <person name="Kale V."/>
            <person name="Holt S."/>
            <person name="Cochrane G."/>
            <person name="Meng A."/>
            <person name="Brown T."/>
            <person name="Cohen L."/>
        </authorList>
    </citation>
    <scope>NUCLEOTIDE SEQUENCE</scope>
    <source>
        <strain evidence="6">RCC1130</strain>
    </source>
</reference>
<organism evidence="6">
    <name type="scientific">Calcidiscus leptoporus</name>
    <dbReference type="NCBI Taxonomy" id="127549"/>
    <lineage>
        <taxon>Eukaryota</taxon>
        <taxon>Haptista</taxon>
        <taxon>Haptophyta</taxon>
        <taxon>Prymnesiophyceae</taxon>
        <taxon>Coccolithales</taxon>
        <taxon>Calcidiscaceae</taxon>
        <taxon>Calcidiscus</taxon>
    </lineage>
</organism>
<dbReference type="EMBL" id="HBER01044810">
    <property type="protein sequence ID" value="CAD8547234.1"/>
    <property type="molecule type" value="Transcribed_RNA"/>
</dbReference>
<dbReference type="InterPro" id="IPR037185">
    <property type="entry name" value="EmrE-like"/>
</dbReference>
<feature type="transmembrane region" description="Helical" evidence="5">
    <location>
        <begin position="273"/>
        <end position="293"/>
    </location>
</feature>
<feature type="transmembrane region" description="Helical" evidence="5">
    <location>
        <begin position="39"/>
        <end position="61"/>
    </location>
</feature>
<accession>A0A7S0JCZ0</accession>
<name>A0A7S0JCZ0_9EUKA</name>
<dbReference type="Pfam" id="PF04142">
    <property type="entry name" value="Nuc_sug_transp"/>
    <property type="match status" value="1"/>
</dbReference>